<name>A0A3M8DKH8_9BACL</name>
<proteinExistence type="predicted"/>
<protein>
    <submittedName>
        <fullName evidence="2">DinB family protein</fullName>
    </submittedName>
</protein>
<evidence type="ECO:0000259" key="1">
    <source>
        <dbReference type="Pfam" id="PF12867"/>
    </source>
</evidence>
<keyword evidence="3" id="KW-1185">Reference proteome</keyword>
<dbReference type="RefSeq" id="WP_122922100.1">
    <property type="nucleotide sequence ID" value="NZ_RHHU01000003.1"/>
</dbReference>
<accession>A0A3M8DKH8</accession>
<dbReference type="EMBL" id="RHHU01000003">
    <property type="protein sequence ID" value="RNB87915.1"/>
    <property type="molecule type" value="Genomic_DNA"/>
</dbReference>
<dbReference type="InterPro" id="IPR034660">
    <property type="entry name" value="DinB/YfiT-like"/>
</dbReference>
<comment type="caution">
    <text evidence="2">The sequence shown here is derived from an EMBL/GenBank/DDBJ whole genome shotgun (WGS) entry which is preliminary data.</text>
</comment>
<dbReference type="SUPFAM" id="SSF109854">
    <property type="entry name" value="DinB/YfiT-like putative metalloenzymes"/>
    <property type="match status" value="1"/>
</dbReference>
<feature type="domain" description="DinB-like" evidence="1">
    <location>
        <begin position="31"/>
        <end position="164"/>
    </location>
</feature>
<organism evidence="2 3">
    <name type="scientific">Brevibacillus nitrificans</name>
    <dbReference type="NCBI Taxonomy" id="651560"/>
    <lineage>
        <taxon>Bacteria</taxon>
        <taxon>Bacillati</taxon>
        <taxon>Bacillota</taxon>
        <taxon>Bacilli</taxon>
        <taxon>Bacillales</taxon>
        <taxon>Paenibacillaceae</taxon>
        <taxon>Brevibacillus</taxon>
    </lineage>
</organism>
<sequence length="171" mass="19435">MITRPMQDEYIAYYGRYIDLVPDGDLVQLLAAHIQETTKQYSALTKEQEEHRYAPGKWSVKEVLGHLIDTERIMSYRLLRFARADETGLAGYDDEAYVAQGSFSSRSVSDLLEEYQAVRLATIALLKGLPEESWMRKGTANNSVISVRALAFIIAGHELHHRSILVERYGV</sequence>
<reference evidence="2 3" key="1">
    <citation type="submission" date="2018-10" db="EMBL/GenBank/DDBJ databases">
        <title>Phylogenomics of Brevibacillus.</title>
        <authorList>
            <person name="Dunlap C."/>
        </authorList>
    </citation>
    <scope>NUCLEOTIDE SEQUENCE [LARGE SCALE GENOMIC DNA]</scope>
    <source>
        <strain evidence="2 3">JCM 15774</strain>
    </source>
</reference>
<gene>
    <name evidence="2" type="ORF">EDM59_01930</name>
</gene>
<dbReference type="Gene3D" id="1.20.120.450">
    <property type="entry name" value="dinb family like domain"/>
    <property type="match status" value="1"/>
</dbReference>
<dbReference type="Proteomes" id="UP000269573">
    <property type="component" value="Unassembled WGS sequence"/>
</dbReference>
<dbReference type="AlphaFoldDB" id="A0A3M8DKH8"/>
<evidence type="ECO:0000313" key="2">
    <source>
        <dbReference type="EMBL" id="RNB87915.1"/>
    </source>
</evidence>
<evidence type="ECO:0000313" key="3">
    <source>
        <dbReference type="Proteomes" id="UP000269573"/>
    </source>
</evidence>
<dbReference type="InterPro" id="IPR024775">
    <property type="entry name" value="DinB-like"/>
</dbReference>
<dbReference type="Pfam" id="PF12867">
    <property type="entry name" value="DinB_2"/>
    <property type="match status" value="1"/>
</dbReference>